<dbReference type="Proteomes" id="UP000050421">
    <property type="component" value="Unassembled WGS sequence"/>
</dbReference>
<dbReference type="AlphaFoldDB" id="A0A0P7XMD3"/>
<keyword evidence="1" id="KW-0472">Membrane</keyword>
<proteinExistence type="predicted"/>
<keyword evidence="3" id="KW-0808">Transferase</keyword>
<dbReference type="GO" id="GO:0000155">
    <property type="term" value="F:phosphorelay sensor kinase activity"/>
    <property type="evidence" value="ECO:0007669"/>
    <property type="project" value="InterPro"/>
</dbReference>
<dbReference type="PANTHER" id="PTHR34220">
    <property type="entry name" value="SENSOR HISTIDINE KINASE YPDA"/>
    <property type="match status" value="1"/>
</dbReference>
<dbReference type="STRING" id="1305737.GCA_000526355_00741"/>
<keyword evidence="1" id="KW-0812">Transmembrane</keyword>
<evidence type="ECO:0000256" key="1">
    <source>
        <dbReference type="SAM" id="Phobius"/>
    </source>
</evidence>
<dbReference type="SUPFAM" id="SSF55874">
    <property type="entry name" value="ATPase domain of HSP90 chaperone/DNA topoisomerase II/histidine kinase"/>
    <property type="match status" value="1"/>
</dbReference>
<dbReference type="GO" id="GO:0016020">
    <property type="term" value="C:membrane"/>
    <property type="evidence" value="ECO:0007669"/>
    <property type="project" value="InterPro"/>
</dbReference>
<dbReference type="PATRIC" id="fig|1305737.6.peg.1874"/>
<dbReference type="InterPro" id="IPR036890">
    <property type="entry name" value="HATPase_C_sf"/>
</dbReference>
<feature type="transmembrane region" description="Helical" evidence="1">
    <location>
        <begin position="40"/>
        <end position="58"/>
    </location>
</feature>
<keyword evidence="1" id="KW-1133">Transmembrane helix</keyword>
<dbReference type="PANTHER" id="PTHR34220:SF7">
    <property type="entry name" value="SENSOR HISTIDINE KINASE YPDA"/>
    <property type="match status" value="1"/>
</dbReference>
<feature type="transmembrane region" description="Helical" evidence="1">
    <location>
        <begin position="7"/>
        <end position="25"/>
    </location>
</feature>
<dbReference type="InterPro" id="IPR010559">
    <property type="entry name" value="Sig_transdc_His_kin_internal"/>
</dbReference>
<reference evidence="3 4" key="1">
    <citation type="submission" date="2015-09" db="EMBL/GenBank/DDBJ databases">
        <title>Identification and resolution of microdiversity through metagenomic sequencing of parallel consortia.</title>
        <authorList>
            <person name="Nelson W.C."/>
            <person name="Romine M.F."/>
            <person name="Lindemann S.R."/>
        </authorList>
    </citation>
    <scope>NUCLEOTIDE SEQUENCE [LARGE SCALE GENOMIC DNA]</scope>
    <source>
        <strain evidence="3">HL-49</strain>
    </source>
</reference>
<comment type="caution">
    <text evidence="3">The sequence shown here is derived from an EMBL/GenBank/DDBJ whole genome shotgun (WGS) entry which is preliminary data.</text>
</comment>
<keyword evidence="3" id="KW-0418">Kinase</keyword>
<organism evidence="3 4">
    <name type="scientific">Algoriphagus marincola HL-49</name>
    <dbReference type="NCBI Taxonomy" id="1305737"/>
    <lineage>
        <taxon>Bacteria</taxon>
        <taxon>Pseudomonadati</taxon>
        <taxon>Bacteroidota</taxon>
        <taxon>Cytophagia</taxon>
        <taxon>Cytophagales</taxon>
        <taxon>Cyclobacteriaceae</taxon>
        <taxon>Algoriphagus</taxon>
    </lineage>
</organism>
<name>A0A0P7XMD3_9BACT</name>
<sequence>MFSHRYKFIYPGLLGLYSFFNILILDGDRLFQAALPKNQLFPLIIILSYLVWFANYFIERNTLPLFKKVHPLAVQFLSSFVLITGLALISVKSTGSIFGGPFDLTKQNFLLTLGFLFRVNLFLNCVNAIYYFNKKFSEKNLEAEKLKLLSAEARLESLNTQLNPHFFFNNLSALSVLIHENIQVADSYLQKLSSIYRYMLNNKVNELITLKEELKFLYDYMDLLSIRFDQSLSFKVEIEEESKSKLIPPAVLQLLVENAVKHNYFTETEPLQVEIYTKGDYLTVSNPKQPKMAVEESTGIGLQNISERYRFLDHSIEILDGEKIFEVKLPLIGSYENTVSRR</sequence>
<dbReference type="Pfam" id="PF06580">
    <property type="entry name" value="His_kinase"/>
    <property type="match status" value="1"/>
</dbReference>
<dbReference type="Gene3D" id="3.30.565.10">
    <property type="entry name" value="Histidine kinase-like ATPase, C-terminal domain"/>
    <property type="match status" value="1"/>
</dbReference>
<evidence type="ECO:0000313" key="4">
    <source>
        <dbReference type="Proteomes" id="UP000050421"/>
    </source>
</evidence>
<accession>A0A0P7XMD3</accession>
<feature type="domain" description="Signal transduction histidine kinase internal region" evidence="2">
    <location>
        <begin position="153"/>
        <end position="231"/>
    </location>
</feature>
<feature type="transmembrane region" description="Helical" evidence="1">
    <location>
        <begin position="70"/>
        <end position="89"/>
    </location>
</feature>
<gene>
    <name evidence="3" type="ORF">HLUCCX10_06045</name>
</gene>
<dbReference type="EMBL" id="LJXT01000028">
    <property type="protein sequence ID" value="KPQ17880.1"/>
    <property type="molecule type" value="Genomic_DNA"/>
</dbReference>
<evidence type="ECO:0000259" key="2">
    <source>
        <dbReference type="Pfam" id="PF06580"/>
    </source>
</evidence>
<dbReference type="eggNOG" id="COG3275">
    <property type="taxonomic scope" value="Bacteria"/>
</dbReference>
<dbReference type="OrthoDB" id="927174at2"/>
<evidence type="ECO:0000313" key="3">
    <source>
        <dbReference type="EMBL" id="KPQ17880.1"/>
    </source>
</evidence>
<dbReference type="InterPro" id="IPR050640">
    <property type="entry name" value="Bact_2-comp_sensor_kinase"/>
</dbReference>
<feature type="transmembrane region" description="Helical" evidence="1">
    <location>
        <begin position="109"/>
        <end position="132"/>
    </location>
</feature>
<protein>
    <submittedName>
        <fullName evidence="3">Two component signal transduction system histidine kinase</fullName>
    </submittedName>
</protein>